<name>A0A1D2MTN1_ORCCI</name>
<dbReference type="InterPro" id="IPR037523">
    <property type="entry name" value="VOC_core"/>
</dbReference>
<dbReference type="PANTHER" id="PTHR46466:SF1">
    <property type="entry name" value="GLYOXALASE DOMAIN-CONTAINING PROTEIN 4"/>
    <property type="match status" value="1"/>
</dbReference>
<dbReference type="Gene3D" id="3.10.180.10">
    <property type="entry name" value="2,3-Dihydroxybiphenyl 1,2-Dioxygenase, domain 1"/>
    <property type="match status" value="2"/>
</dbReference>
<keyword evidence="3" id="KW-1185">Reference proteome</keyword>
<dbReference type="Pfam" id="PF21701">
    <property type="entry name" value="GLOD4_C"/>
    <property type="match status" value="1"/>
</dbReference>
<reference evidence="2 3" key="1">
    <citation type="journal article" date="2016" name="Genome Biol. Evol.">
        <title>Gene Family Evolution Reflects Adaptation to Soil Environmental Stressors in the Genome of the Collembolan Orchesella cincta.</title>
        <authorList>
            <person name="Faddeeva-Vakhrusheva A."/>
            <person name="Derks M.F."/>
            <person name="Anvar S.Y."/>
            <person name="Agamennone V."/>
            <person name="Suring W."/>
            <person name="Smit S."/>
            <person name="van Straalen N.M."/>
            <person name="Roelofs D."/>
        </authorList>
    </citation>
    <scope>NUCLEOTIDE SEQUENCE [LARGE SCALE GENOMIC DNA]</scope>
    <source>
        <tissue evidence="2">Mixed pool</tissue>
    </source>
</reference>
<gene>
    <name evidence="2" type="ORF">Ocin01_10523</name>
</gene>
<dbReference type="OMA" id="FTEGCAA"/>
<proteinExistence type="predicted"/>
<feature type="domain" description="VOC" evidence="1">
    <location>
        <begin position="138"/>
        <end position="256"/>
    </location>
</feature>
<dbReference type="SUPFAM" id="SSF54593">
    <property type="entry name" value="Glyoxalase/Bleomycin resistance protein/Dihydroxybiphenyl dioxygenase"/>
    <property type="match status" value="2"/>
</dbReference>
<protein>
    <submittedName>
        <fullName evidence="2">Glyoxalase domain-containing protein 4</fullName>
    </submittedName>
</protein>
<dbReference type="AlphaFoldDB" id="A0A1D2MTN1"/>
<dbReference type="InterPro" id="IPR043193">
    <property type="entry name" value="GLOD4"/>
</dbReference>
<evidence type="ECO:0000259" key="1">
    <source>
        <dbReference type="PROSITE" id="PS51819"/>
    </source>
</evidence>
<accession>A0A1D2MTN1</accession>
<organism evidence="2 3">
    <name type="scientific">Orchesella cincta</name>
    <name type="common">Springtail</name>
    <name type="synonym">Podura cincta</name>
    <dbReference type="NCBI Taxonomy" id="48709"/>
    <lineage>
        <taxon>Eukaryota</taxon>
        <taxon>Metazoa</taxon>
        <taxon>Ecdysozoa</taxon>
        <taxon>Arthropoda</taxon>
        <taxon>Hexapoda</taxon>
        <taxon>Collembola</taxon>
        <taxon>Entomobryomorpha</taxon>
        <taxon>Entomobryoidea</taxon>
        <taxon>Orchesellidae</taxon>
        <taxon>Orchesellinae</taxon>
        <taxon>Orchesella</taxon>
    </lineage>
</organism>
<evidence type="ECO:0000313" key="2">
    <source>
        <dbReference type="EMBL" id="ODM96154.1"/>
    </source>
</evidence>
<dbReference type="OrthoDB" id="1545884at2759"/>
<dbReference type="STRING" id="48709.A0A1D2MTN1"/>
<evidence type="ECO:0000313" key="3">
    <source>
        <dbReference type="Proteomes" id="UP000094527"/>
    </source>
</evidence>
<dbReference type="EMBL" id="LJIJ01000571">
    <property type="protein sequence ID" value="ODM96154.1"/>
    <property type="molecule type" value="Genomic_DNA"/>
</dbReference>
<dbReference type="PROSITE" id="PS51819">
    <property type="entry name" value="VOC"/>
    <property type="match status" value="2"/>
</dbReference>
<dbReference type="Proteomes" id="UP000094527">
    <property type="component" value="Unassembled WGS sequence"/>
</dbReference>
<dbReference type="PANTHER" id="PTHR46466">
    <property type="entry name" value="GLYOXALASE DOMAIN-CONTAINING PROTEIN 4"/>
    <property type="match status" value="1"/>
</dbReference>
<sequence>MSQRRALHYVMQIGKRKDAMGFFKNVLGMKVLRHEEFEKGCEAFCNGPYDGKWSKTMLGYGPEDNHFVLELTYNYGIGSYRKSNELRSIDILKKDLKPVLASGGIMERIKRDGLEMNACTVECEDYRVRVFENKAVNKIDRVVLATTNMTRTMEFWNGALGMSKDKDSCLSYSSEQCKLQFENHPLTEADRSQPFCRTAFSCPTEQLKGIEKLVSSRSDGSKVLVPFVTLPTPGKADVHVVVVQDPDGHEICFVGDKEYRQLSQVDPQSDKLLCFVQVGCMFAKKGGKEKK</sequence>
<feature type="domain" description="VOC" evidence="1">
    <location>
        <begin position="5"/>
        <end position="133"/>
    </location>
</feature>
<dbReference type="InterPro" id="IPR029068">
    <property type="entry name" value="Glyas_Bleomycin-R_OHBP_Dase"/>
</dbReference>
<comment type="caution">
    <text evidence="2">The sequence shown here is derived from an EMBL/GenBank/DDBJ whole genome shotgun (WGS) entry which is preliminary data.</text>
</comment>